<evidence type="ECO:0000256" key="1">
    <source>
        <dbReference type="ARBA" id="ARBA00004251"/>
    </source>
</evidence>
<feature type="domain" description="Gnk2-homologous" evidence="16">
    <location>
        <begin position="143"/>
        <end position="247"/>
    </location>
</feature>
<comment type="caution">
    <text evidence="17">The sequence shown here is derived from an EMBL/GenBank/DDBJ whole genome shotgun (WGS) entry which is preliminary data.</text>
</comment>
<dbReference type="PANTHER" id="PTHR32080">
    <property type="entry name" value="ANTIFUNGAL PROTEIN GINKBILOBIN-2-LIKE"/>
    <property type="match status" value="1"/>
</dbReference>
<keyword evidence="3" id="KW-1003">Cell membrane</keyword>
<evidence type="ECO:0000259" key="16">
    <source>
        <dbReference type="PROSITE" id="PS51473"/>
    </source>
</evidence>
<comment type="subcellular location">
    <subcellularLocation>
        <location evidence="12">Cell junction</location>
        <location evidence="12">Plasmodesma</location>
    </subcellularLocation>
    <subcellularLocation>
        <location evidence="1">Cell membrane</location>
        <topology evidence="1">Single-pass type I membrane protein</topology>
    </subcellularLocation>
</comment>
<feature type="domain" description="Gnk2-homologous" evidence="16">
    <location>
        <begin position="31"/>
        <end position="138"/>
    </location>
</feature>
<dbReference type="CDD" id="cd23509">
    <property type="entry name" value="Gnk2-like"/>
    <property type="match status" value="2"/>
</dbReference>
<comment type="similarity">
    <text evidence="13">Belongs to the cysteine-rich repeat secretory protein family. Plasmodesmata-located proteins (PDLD) subfamily.</text>
</comment>
<dbReference type="GO" id="GO:0009506">
    <property type="term" value="C:plasmodesma"/>
    <property type="evidence" value="ECO:0007669"/>
    <property type="project" value="UniProtKB-SubCell"/>
</dbReference>
<dbReference type="EMBL" id="CM031828">
    <property type="protein sequence ID" value="KAG6719164.1"/>
    <property type="molecule type" value="Genomic_DNA"/>
</dbReference>
<dbReference type="PROSITE" id="PS51473">
    <property type="entry name" value="GNK2"/>
    <property type="match status" value="2"/>
</dbReference>
<evidence type="ECO:0000256" key="4">
    <source>
        <dbReference type="ARBA" id="ARBA00022581"/>
    </source>
</evidence>
<accession>A0A922FAM4</accession>
<evidence type="ECO:0000256" key="10">
    <source>
        <dbReference type="ARBA" id="ARBA00023136"/>
    </source>
</evidence>
<dbReference type="GO" id="GO:0046739">
    <property type="term" value="P:transport of virus in multicellular host"/>
    <property type="evidence" value="ECO:0007669"/>
    <property type="project" value="TreeGrafter"/>
</dbReference>
<keyword evidence="11" id="KW-1015">Disulfide bond</keyword>
<keyword evidence="4" id="KW-0945">Host-virus interaction</keyword>
<keyword evidence="8" id="KW-0965">Cell junction</keyword>
<dbReference type="InterPro" id="IPR002902">
    <property type="entry name" value="GNK2"/>
</dbReference>
<sequence>MGLPKTPLSLSFMYLVLSVFVPCVTSAVDYTNLVFKGCAEREFQAPTGNIYPQNLKALLSSLVSQSSQKTFFATTTTTSGEDQNNITGLFQCRGDLTLPECYSCVSEISDTAEKLCGKAIAARIQLNGCYLRYELVGFKQVSDTEFLYRVCGSTKASETGFEQKRDKALNMVESGVNSSGAGAGGLFYTGRYESVYVLGQCEGDLGSDDCGDCVKSAVERAKAECGDSTSGQVYLQKCYLNYYPYGVPSVTSSSGSGQQHTQRTVALAVGGLAAFGFVIVCFLFVRTVIKKRGHDKHGG</sequence>
<dbReference type="Proteomes" id="UP000811246">
    <property type="component" value="Chromosome 4"/>
</dbReference>
<evidence type="ECO:0000256" key="3">
    <source>
        <dbReference type="ARBA" id="ARBA00022475"/>
    </source>
</evidence>
<dbReference type="GO" id="GO:0010497">
    <property type="term" value="P:plasmodesmata-mediated intercellular transport"/>
    <property type="evidence" value="ECO:0007669"/>
    <property type="project" value="UniProtKB-ARBA"/>
</dbReference>
<feature type="signal peptide" evidence="15">
    <location>
        <begin position="1"/>
        <end position="26"/>
    </location>
</feature>
<gene>
    <name evidence="17" type="ORF">I3842_04G189200</name>
</gene>
<dbReference type="InterPro" id="IPR051378">
    <property type="entry name" value="Cell2Cell_Antifungal"/>
</dbReference>
<dbReference type="FunFam" id="3.30.430.20:FF:000001">
    <property type="entry name" value="cysteine-rich repeat secretory protein 3"/>
    <property type="match status" value="1"/>
</dbReference>
<dbReference type="PANTHER" id="PTHR32080:SF36">
    <property type="entry name" value="PLASMODESMATA-LOCATED PROTEIN 1"/>
    <property type="match status" value="1"/>
</dbReference>
<protein>
    <recommendedName>
        <fullName evidence="16">Gnk2-homologous domain-containing protein</fullName>
    </recommendedName>
</protein>
<dbReference type="Pfam" id="PF01657">
    <property type="entry name" value="Stress-antifung"/>
    <property type="match status" value="2"/>
</dbReference>
<evidence type="ECO:0000256" key="5">
    <source>
        <dbReference type="ARBA" id="ARBA00022692"/>
    </source>
</evidence>
<evidence type="ECO:0000256" key="6">
    <source>
        <dbReference type="ARBA" id="ARBA00022729"/>
    </source>
</evidence>
<dbReference type="GO" id="GO:0005886">
    <property type="term" value="C:plasma membrane"/>
    <property type="evidence" value="ECO:0007669"/>
    <property type="project" value="UniProtKB-SubCell"/>
</dbReference>
<evidence type="ECO:0000313" key="17">
    <source>
        <dbReference type="EMBL" id="KAG6719164.1"/>
    </source>
</evidence>
<evidence type="ECO:0000256" key="14">
    <source>
        <dbReference type="SAM" id="Phobius"/>
    </source>
</evidence>
<evidence type="ECO:0000256" key="9">
    <source>
        <dbReference type="ARBA" id="ARBA00022989"/>
    </source>
</evidence>
<name>A0A922FAM4_CARIL</name>
<proteinExistence type="inferred from homology"/>
<evidence type="ECO:0000256" key="2">
    <source>
        <dbReference type="ARBA" id="ARBA00022448"/>
    </source>
</evidence>
<reference evidence="17" key="1">
    <citation type="submission" date="2021-01" db="EMBL/GenBank/DDBJ databases">
        <authorList>
            <person name="Lovell J.T."/>
            <person name="Bentley N."/>
            <person name="Bhattarai G."/>
            <person name="Jenkins J.W."/>
            <person name="Sreedasyam A."/>
            <person name="Alarcon Y."/>
            <person name="Bock C."/>
            <person name="Boston L."/>
            <person name="Carlson J."/>
            <person name="Cervantes K."/>
            <person name="Clermont K."/>
            <person name="Krom N."/>
            <person name="Kubenka K."/>
            <person name="Mamidi S."/>
            <person name="Mattison C."/>
            <person name="Monteros M."/>
            <person name="Pisani C."/>
            <person name="Plott C."/>
            <person name="Rajasekar S."/>
            <person name="Rhein H.S."/>
            <person name="Rohla C."/>
            <person name="Song M."/>
            <person name="Hilaire R.S."/>
            <person name="Shu S."/>
            <person name="Wells L."/>
            <person name="Wang X."/>
            <person name="Webber J."/>
            <person name="Heerema R.J."/>
            <person name="Klein P."/>
            <person name="Conner P."/>
            <person name="Grauke L."/>
            <person name="Grimwood J."/>
            <person name="Schmutz J."/>
            <person name="Randall J.J."/>
        </authorList>
    </citation>
    <scope>NUCLEOTIDE SEQUENCE</scope>
    <source>
        <tissue evidence="17">Leaf</tissue>
    </source>
</reference>
<evidence type="ECO:0000256" key="7">
    <source>
        <dbReference type="ARBA" id="ARBA00022737"/>
    </source>
</evidence>
<feature type="transmembrane region" description="Helical" evidence="14">
    <location>
        <begin position="265"/>
        <end position="285"/>
    </location>
</feature>
<evidence type="ECO:0000256" key="13">
    <source>
        <dbReference type="ARBA" id="ARBA00038393"/>
    </source>
</evidence>
<keyword evidence="2" id="KW-0813">Transport</keyword>
<dbReference type="FunFam" id="3.30.430.20:FF:000008">
    <property type="entry name" value="cysteine-rich repeat secretory protein 3"/>
    <property type="match status" value="1"/>
</dbReference>
<evidence type="ECO:0000256" key="15">
    <source>
        <dbReference type="SAM" id="SignalP"/>
    </source>
</evidence>
<evidence type="ECO:0000313" key="18">
    <source>
        <dbReference type="Proteomes" id="UP000811246"/>
    </source>
</evidence>
<keyword evidence="6 15" id="KW-0732">Signal</keyword>
<dbReference type="AlphaFoldDB" id="A0A922FAM4"/>
<keyword evidence="7" id="KW-0677">Repeat</keyword>
<keyword evidence="5 14" id="KW-0812">Transmembrane</keyword>
<evidence type="ECO:0000256" key="11">
    <source>
        <dbReference type="ARBA" id="ARBA00023157"/>
    </source>
</evidence>
<evidence type="ECO:0000256" key="8">
    <source>
        <dbReference type="ARBA" id="ARBA00022949"/>
    </source>
</evidence>
<keyword evidence="10 14" id="KW-0472">Membrane</keyword>
<organism evidence="17 18">
    <name type="scientific">Carya illinoinensis</name>
    <name type="common">Pecan</name>
    <dbReference type="NCBI Taxonomy" id="32201"/>
    <lineage>
        <taxon>Eukaryota</taxon>
        <taxon>Viridiplantae</taxon>
        <taxon>Streptophyta</taxon>
        <taxon>Embryophyta</taxon>
        <taxon>Tracheophyta</taxon>
        <taxon>Spermatophyta</taxon>
        <taxon>Magnoliopsida</taxon>
        <taxon>eudicotyledons</taxon>
        <taxon>Gunneridae</taxon>
        <taxon>Pentapetalae</taxon>
        <taxon>rosids</taxon>
        <taxon>fabids</taxon>
        <taxon>Fagales</taxon>
        <taxon>Juglandaceae</taxon>
        <taxon>Carya</taxon>
    </lineage>
</organism>
<feature type="chain" id="PRO_5036919828" description="Gnk2-homologous domain-containing protein" evidence="15">
    <location>
        <begin position="27"/>
        <end position="299"/>
    </location>
</feature>
<keyword evidence="9 14" id="KW-1133">Transmembrane helix</keyword>
<evidence type="ECO:0000256" key="12">
    <source>
        <dbReference type="ARBA" id="ARBA00024184"/>
    </source>
</evidence>